<feature type="domain" description="Retroviral polymerase SH3-like" evidence="3">
    <location>
        <begin position="1118"/>
        <end position="1163"/>
    </location>
</feature>
<sequence length="1658" mass="190665">MPRRQEWHPNRFQHAMMTTVTPFNDGGDDTDGDLPPLSTPTPSIRHNDKGGETTTPILATTITQDHFSDSESLPQFTSVEHANYPEFPPNKRTEELEDERRQALKDLKEWDGIIMTPEMEWVQHYIELAHLEAQAQHYGNPYFQFNHLMDTISPMFTLKGEEFLKRHFDMKESNIQTIARHIYPTDVVLYSVQLQQAGTNKEHRPFYSTIHNKIDRIIASTKVAKQLTDPNTSEHDVDNILDSARLLRCNTSYSTKSKQQNSRRHHKKNKRKRSSRRKTYHRDSDSNSSSDYSLSESSYLGEDSEYAYDSDENKTTTMSFSSNHKRQSAQSKEIGKVLKSLYDGAKQYHLSEYSVTRGTVNKRKSYFRTWIDTLRQILCSEPQYSHLLAKYPVIDCSNISTTSNIALAQFMFAKIEAGSRHHLDGVAIIRYLQRNFGGTTIIDCTKALQRLKDTCWEHQDNIDTFSNKFLRRSETYRTTLQSSKTKSTLDDVELLTIYLENLTVTMPQSHPLHQNVQNKFVELESCIAAEIEPTFTVHQMIDQMRYLESIQLNNTTSTRTSYNRARSRQQPRTPHTKANVASESQRNTNRANLVTQSKKFRPVKCWGCGHSHNLRDCLTTTDDQKQAIYRQKREEKQQRSNGQPTNPNNHQANKAAASKQEESTTTTTPPTTNISANKVIEMPRRRGTNFAAPAKHFSGMTTTIPPERTLNVKAFRTLTCATIEELITLLNDWLLDSGCTAHMSNNRDDFIGKLEPYVTMVEVANGSLIEVRWRGTVKLLLIDKFDPDNRATVYLKNVLYVPQLSRRLFSVSEWYQCGGQITFMPDRCRIEILDSDDIPIHTIDTDPIYAAEKINEERLLTVTQPEPARRKNSVEQHLLHQRLGHRAISTLLLAEEDDVWADVRMIPDQEKFCQTCKITTARTTNRGSSPLEQLDELVPGMCVMVDIVKNPVTDNVFAALQEWATSYGPSAEFNLSMLSRIHGDYDSAFRSEELRAKVAQYFIKVSFAAPRHQEQNGIHEANWQHIRNLAFAMMNQASVPKKFFHFAFKRAWKVHAVLPHKALTRAAGKVQTPLGVYEGKPVGIESFCVLFCPVVMTYHNINLRSKNAHGQKVIMSYNRKNNPQRGIRGIHVGLPRHNTGYLVYVPQMNTVLHCNDVYFDENFESTLAYTPSRHPAHFDIVVTDAPPHNNDNVEQTGSPLWFCNKKSSPYGNPMQTFAKAIVHEDYDIDVHAPHDEFDDNASVESHDDMPVLIARYEDDSDSDDKEEELTVNTQQLSYPESINIHDQPTDAATSPQHRYPQRIRRGNPKYACHTEQYTQHHTVPTPEEFVETVERAYNNEVVQPIQEVTDMLPTMFLPAPDNWKQILKLPPHVMSHWSASLLKELKELIKKQTFVIDTPNSGDPIIPVTAKFRVKLTKDGMIEKLKSRIALRGDLMRDNVEIPDTWCPIAGFRAFKMFLAMAAHYKKRIYQLDYVAAFLQADVLGQKFTTLPIEWKEMFRSIPEVHQWLDWFERETDRRFDVQKLGQAEWYLQSRITQLADYSIILDQSRYAALVAARYLGPVNEEQIPTSTRVKYASPLPSGTVFTKEDCSKTYVDVLKLQEEFGFEYAAAVGSLIYLMNTFIKLTFSIRKLAKFMQKPGRTHFTILKHQLHHVQCH</sequence>
<feature type="compositionally biased region" description="Polar residues" evidence="1">
    <location>
        <begin position="579"/>
        <end position="595"/>
    </location>
</feature>
<evidence type="ECO:0000259" key="2">
    <source>
        <dbReference type="Pfam" id="PF22936"/>
    </source>
</evidence>
<reference evidence="4" key="1">
    <citation type="journal article" date="2021" name="Sci. Rep.">
        <title>Diploid genomic architecture of Nitzschia inconspicua, an elite biomass production diatom.</title>
        <authorList>
            <person name="Oliver A."/>
            <person name="Podell S."/>
            <person name="Pinowska A."/>
            <person name="Traller J.C."/>
            <person name="Smith S.R."/>
            <person name="McClure R."/>
            <person name="Beliaev A."/>
            <person name="Bohutskyi P."/>
            <person name="Hill E.A."/>
            <person name="Rabines A."/>
            <person name="Zheng H."/>
            <person name="Allen L.Z."/>
            <person name="Kuo A."/>
            <person name="Grigoriev I.V."/>
            <person name="Allen A.E."/>
            <person name="Hazlebeck D."/>
            <person name="Allen E.E."/>
        </authorList>
    </citation>
    <scope>NUCLEOTIDE SEQUENCE</scope>
    <source>
        <strain evidence="4">Hildebrandi</strain>
    </source>
</reference>
<feature type="compositionally biased region" description="Low complexity" evidence="1">
    <location>
        <begin position="33"/>
        <end position="43"/>
    </location>
</feature>
<accession>A0A9K3KBU9</accession>
<dbReference type="Proteomes" id="UP000693970">
    <property type="component" value="Unassembled WGS sequence"/>
</dbReference>
<evidence type="ECO:0000259" key="3">
    <source>
        <dbReference type="Pfam" id="PF25597"/>
    </source>
</evidence>
<comment type="caution">
    <text evidence="4">The sequence shown here is derived from an EMBL/GenBank/DDBJ whole genome shotgun (WGS) entry which is preliminary data.</text>
</comment>
<feature type="compositionally biased region" description="Polar residues" evidence="1">
    <location>
        <begin position="251"/>
        <end position="260"/>
    </location>
</feature>
<evidence type="ECO:0000313" key="4">
    <source>
        <dbReference type="EMBL" id="KAG7340335.1"/>
    </source>
</evidence>
<feature type="compositionally biased region" description="Polar residues" evidence="1">
    <location>
        <begin position="639"/>
        <end position="652"/>
    </location>
</feature>
<proteinExistence type="predicted"/>
<organism evidence="4 5">
    <name type="scientific">Nitzschia inconspicua</name>
    <dbReference type="NCBI Taxonomy" id="303405"/>
    <lineage>
        <taxon>Eukaryota</taxon>
        <taxon>Sar</taxon>
        <taxon>Stramenopiles</taxon>
        <taxon>Ochrophyta</taxon>
        <taxon>Bacillariophyta</taxon>
        <taxon>Bacillariophyceae</taxon>
        <taxon>Bacillariophycidae</taxon>
        <taxon>Bacillariales</taxon>
        <taxon>Bacillariaceae</taxon>
        <taxon>Nitzschia</taxon>
    </lineage>
</organism>
<protein>
    <submittedName>
        <fullName evidence="4">Reverse transcriptase RNA-dependent DNA polymerase</fullName>
    </submittedName>
</protein>
<gene>
    <name evidence="4" type="ORF">IV203_023878</name>
</gene>
<feature type="region of interest" description="Disordered" evidence="1">
    <location>
        <begin position="18"/>
        <end position="54"/>
    </location>
</feature>
<dbReference type="GO" id="GO:0003964">
    <property type="term" value="F:RNA-directed DNA polymerase activity"/>
    <property type="evidence" value="ECO:0007669"/>
    <property type="project" value="UniProtKB-KW"/>
</dbReference>
<dbReference type="InterPro" id="IPR054722">
    <property type="entry name" value="PolX-like_BBD"/>
</dbReference>
<keyword evidence="4" id="KW-0808">Transferase</keyword>
<keyword evidence="4" id="KW-0695">RNA-directed DNA polymerase</keyword>
<feature type="region of interest" description="Disordered" evidence="1">
    <location>
        <begin position="251"/>
        <end position="298"/>
    </location>
</feature>
<reference evidence="4" key="2">
    <citation type="submission" date="2021-04" db="EMBL/GenBank/DDBJ databases">
        <authorList>
            <person name="Podell S."/>
        </authorList>
    </citation>
    <scope>NUCLEOTIDE SEQUENCE</scope>
    <source>
        <strain evidence="4">Hildebrandi</strain>
    </source>
</reference>
<dbReference type="EMBL" id="JAGRRH010000027">
    <property type="protein sequence ID" value="KAG7340335.1"/>
    <property type="molecule type" value="Genomic_DNA"/>
</dbReference>
<feature type="region of interest" description="Disordered" evidence="1">
    <location>
        <begin position="631"/>
        <end position="679"/>
    </location>
</feature>
<feature type="domain" description="Retrovirus-related Pol polyprotein from transposon TNT 1-94-like beta-barrel" evidence="2">
    <location>
        <begin position="733"/>
        <end position="814"/>
    </location>
</feature>
<feature type="compositionally biased region" description="Basic residues" evidence="1">
    <location>
        <begin position="261"/>
        <end position="280"/>
    </location>
</feature>
<dbReference type="InterPro" id="IPR057670">
    <property type="entry name" value="SH3_retrovirus"/>
</dbReference>
<feature type="region of interest" description="Disordered" evidence="1">
    <location>
        <begin position="556"/>
        <end position="595"/>
    </location>
</feature>
<dbReference type="OrthoDB" id="115473at2759"/>
<keyword evidence="5" id="KW-1185">Reference proteome</keyword>
<dbReference type="Pfam" id="PF22936">
    <property type="entry name" value="Pol_BBD"/>
    <property type="match status" value="1"/>
</dbReference>
<evidence type="ECO:0000313" key="5">
    <source>
        <dbReference type="Proteomes" id="UP000693970"/>
    </source>
</evidence>
<feature type="compositionally biased region" description="Low complexity" evidence="1">
    <location>
        <begin position="286"/>
        <end position="298"/>
    </location>
</feature>
<keyword evidence="4" id="KW-0548">Nucleotidyltransferase</keyword>
<name>A0A9K3KBU9_9STRA</name>
<evidence type="ECO:0000256" key="1">
    <source>
        <dbReference type="SAM" id="MobiDB-lite"/>
    </source>
</evidence>
<dbReference type="Pfam" id="PF25597">
    <property type="entry name" value="SH3_retrovirus"/>
    <property type="match status" value="1"/>
</dbReference>